<sequence length="163" mass="18073">MTSPDKLQDASRIVTNSASSDDMQNLLCDMTSSVKLHSSSNGALTSADKLYGSMTSLDKLSYGSVTPLDKLQGVTCGRRRWTGDLRYMLKMGLHVMRLGARRLSPRHEIDSAVYIERDDATSADVYLVVEKSRGAEINIISHVREKASTGKKFIKQNHGRHTE</sequence>
<dbReference type="AlphaFoldDB" id="A0ABD0K379"/>
<reference evidence="1 2" key="1">
    <citation type="journal article" date="2023" name="Sci. Data">
        <title>Genome assembly of the Korean intertidal mud-creeper Batillaria attramentaria.</title>
        <authorList>
            <person name="Patra A.K."/>
            <person name="Ho P.T."/>
            <person name="Jun S."/>
            <person name="Lee S.J."/>
            <person name="Kim Y."/>
            <person name="Won Y.J."/>
        </authorList>
    </citation>
    <scope>NUCLEOTIDE SEQUENCE [LARGE SCALE GENOMIC DNA]</scope>
    <source>
        <strain evidence="1">Wonlab-2016</strain>
    </source>
</reference>
<organism evidence="1 2">
    <name type="scientific">Batillaria attramentaria</name>
    <dbReference type="NCBI Taxonomy" id="370345"/>
    <lineage>
        <taxon>Eukaryota</taxon>
        <taxon>Metazoa</taxon>
        <taxon>Spiralia</taxon>
        <taxon>Lophotrochozoa</taxon>
        <taxon>Mollusca</taxon>
        <taxon>Gastropoda</taxon>
        <taxon>Caenogastropoda</taxon>
        <taxon>Sorbeoconcha</taxon>
        <taxon>Cerithioidea</taxon>
        <taxon>Batillariidae</taxon>
        <taxon>Batillaria</taxon>
    </lineage>
</organism>
<proteinExistence type="predicted"/>
<evidence type="ECO:0000313" key="2">
    <source>
        <dbReference type="Proteomes" id="UP001519460"/>
    </source>
</evidence>
<protein>
    <submittedName>
        <fullName evidence="1">Uncharacterized protein</fullName>
    </submittedName>
</protein>
<dbReference type="Proteomes" id="UP001519460">
    <property type="component" value="Unassembled WGS sequence"/>
</dbReference>
<gene>
    <name evidence="1" type="ORF">BaRGS_00027206</name>
</gene>
<keyword evidence="2" id="KW-1185">Reference proteome</keyword>
<evidence type="ECO:0000313" key="1">
    <source>
        <dbReference type="EMBL" id="KAK7481557.1"/>
    </source>
</evidence>
<feature type="non-terminal residue" evidence="1">
    <location>
        <position position="163"/>
    </location>
</feature>
<comment type="caution">
    <text evidence="1">The sequence shown here is derived from an EMBL/GenBank/DDBJ whole genome shotgun (WGS) entry which is preliminary data.</text>
</comment>
<accession>A0ABD0K379</accession>
<dbReference type="EMBL" id="JACVVK020000260">
    <property type="protein sequence ID" value="KAK7481557.1"/>
    <property type="molecule type" value="Genomic_DNA"/>
</dbReference>
<name>A0ABD0K379_9CAEN</name>